<dbReference type="RefSeq" id="WP_167471552.1">
    <property type="nucleotide sequence ID" value="NZ_CP046172.1"/>
</dbReference>
<dbReference type="AlphaFoldDB" id="A0A6G9Y4Z7"/>
<dbReference type="Pfam" id="PF12680">
    <property type="entry name" value="SnoaL_2"/>
    <property type="match status" value="1"/>
</dbReference>
<sequence length="140" mass="15643">MVEAAQGSPREVVERLFRELPTRNAEAFAAAFAPDGVFEMPFMPDGVPVRLVGPEEIRKHLGERWSRISQVQVHGVHPHIHETTDPEVIVVENDVDVSYPGAERTVVRSSVNVVRVRDGKVTLFRDYMDSARLARAAASR</sequence>
<proteinExistence type="predicted"/>
<dbReference type="EMBL" id="CP046172">
    <property type="protein sequence ID" value="QIS08279.1"/>
    <property type="molecule type" value="Genomic_DNA"/>
</dbReference>
<name>A0A6G9Y4Z7_9NOCA</name>
<evidence type="ECO:0000313" key="2">
    <source>
        <dbReference type="EMBL" id="QIS08279.1"/>
    </source>
</evidence>
<dbReference type="SUPFAM" id="SSF54427">
    <property type="entry name" value="NTF2-like"/>
    <property type="match status" value="1"/>
</dbReference>
<dbReference type="KEGG" id="nah:F5544_01785"/>
<keyword evidence="3" id="KW-1185">Reference proteome</keyword>
<dbReference type="InterPro" id="IPR037401">
    <property type="entry name" value="SnoaL-like"/>
</dbReference>
<evidence type="ECO:0000313" key="3">
    <source>
        <dbReference type="Proteomes" id="UP000503540"/>
    </source>
</evidence>
<organism evidence="2 3">
    <name type="scientific">Nocardia arthritidis</name>
    <dbReference type="NCBI Taxonomy" id="228602"/>
    <lineage>
        <taxon>Bacteria</taxon>
        <taxon>Bacillati</taxon>
        <taxon>Actinomycetota</taxon>
        <taxon>Actinomycetes</taxon>
        <taxon>Mycobacteriales</taxon>
        <taxon>Nocardiaceae</taxon>
        <taxon>Nocardia</taxon>
    </lineage>
</organism>
<dbReference type="InterPro" id="IPR032710">
    <property type="entry name" value="NTF2-like_dom_sf"/>
</dbReference>
<dbReference type="Gene3D" id="3.10.450.50">
    <property type="match status" value="1"/>
</dbReference>
<evidence type="ECO:0000259" key="1">
    <source>
        <dbReference type="Pfam" id="PF12680"/>
    </source>
</evidence>
<dbReference type="Proteomes" id="UP000503540">
    <property type="component" value="Chromosome"/>
</dbReference>
<protein>
    <submittedName>
        <fullName evidence="2">Nuclear transport factor 2 family protein</fullName>
    </submittedName>
</protein>
<feature type="domain" description="SnoaL-like" evidence="1">
    <location>
        <begin position="13"/>
        <end position="122"/>
    </location>
</feature>
<gene>
    <name evidence="2" type="ORF">F5544_01785</name>
</gene>
<accession>A0A6G9Y4Z7</accession>
<reference evidence="2 3" key="1">
    <citation type="journal article" date="2019" name="ACS Chem. Biol.">
        <title>Identification and Mobilization of a Cryptic Antibiotic Biosynthesis Gene Locus from a Human-Pathogenic Nocardia Isolate.</title>
        <authorList>
            <person name="Herisse M."/>
            <person name="Ishida K."/>
            <person name="Porter J.L."/>
            <person name="Howden B."/>
            <person name="Hertweck C."/>
            <person name="Stinear T.P."/>
            <person name="Pidot S.J."/>
        </authorList>
    </citation>
    <scope>NUCLEOTIDE SEQUENCE [LARGE SCALE GENOMIC DNA]</scope>
    <source>
        <strain evidence="2 3">AUSMDU00012717</strain>
    </source>
</reference>